<reference evidence="9 10" key="1">
    <citation type="submission" date="2022-12" db="EMBL/GenBank/DDBJ databases">
        <title>Draft genome sequence of Paenibacillus sp. dW9.</title>
        <authorList>
            <person name="Choi E.-W."/>
            <person name="Kim D.-U."/>
        </authorList>
    </citation>
    <scope>NUCLEOTIDE SEQUENCE [LARGE SCALE GENOMIC DNA]</scope>
    <source>
        <strain evidence="10">dW9</strain>
    </source>
</reference>
<dbReference type="PROSITE" id="PS00211">
    <property type="entry name" value="ABC_TRANSPORTER_1"/>
    <property type="match status" value="1"/>
</dbReference>
<evidence type="ECO:0000313" key="10">
    <source>
        <dbReference type="Proteomes" id="UP001527882"/>
    </source>
</evidence>
<dbReference type="SUPFAM" id="SSF52540">
    <property type="entry name" value="P-loop containing nucleoside triphosphate hydrolases"/>
    <property type="match status" value="1"/>
</dbReference>
<feature type="domain" description="ABC transporter" evidence="8">
    <location>
        <begin position="2"/>
        <end position="246"/>
    </location>
</feature>
<evidence type="ECO:0000256" key="4">
    <source>
        <dbReference type="ARBA" id="ARBA00022840"/>
    </source>
</evidence>
<dbReference type="RefSeq" id="WP_269885506.1">
    <property type="nucleotide sequence ID" value="NZ_JAQAGZ010000029.1"/>
</dbReference>
<keyword evidence="1" id="KW-0813">Transport</keyword>
<accession>A0ABT4QJF8</accession>
<evidence type="ECO:0000256" key="2">
    <source>
        <dbReference type="ARBA" id="ARBA00022475"/>
    </source>
</evidence>
<keyword evidence="2" id="KW-1003">Cell membrane</keyword>
<evidence type="ECO:0000256" key="7">
    <source>
        <dbReference type="ARBA" id="ARBA00023136"/>
    </source>
</evidence>
<name>A0ABT4QJF8_9BACL</name>
<evidence type="ECO:0000256" key="1">
    <source>
        <dbReference type="ARBA" id="ARBA00022448"/>
    </source>
</evidence>
<keyword evidence="7" id="KW-0472">Membrane</keyword>
<dbReference type="InterPro" id="IPR017871">
    <property type="entry name" value="ABC_transporter-like_CS"/>
</dbReference>
<dbReference type="InterPro" id="IPR003439">
    <property type="entry name" value="ABC_transporter-like_ATP-bd"/>
</dbReference>
<dbReference type="Proteomes" id="UP001527882">
    <property type="component" value="Unassembled WGS sequence"/>
</dbReference>
<dbReference type="Gene3D" id="3.40.50.300">
    <property type="entry name" value="P-loop containing nucleotide triphosphate hydrolases"/>
    <property type="match status" value="1"/>
</dbReference>
<dbReference type="InterPro" id="IPR027417">
    <property type="entry name" value="P-loop_NTPase"/>
</dbReference>
<organism evidence="9 10">
    <name type="scientific">Paenibacillus gyeongsangnamensis</name>
    <dbReference type="NCBI Taxonomy" id="3388067"/>
    <lineage>
        <taxon>Bacteria</taxon>
        <taxon>Bacillati</taxon>
        <taxon>Bacillota</taxon>
        <taxon>Bacilli</taxon>
        <taxon>Bacillales</taxon>
        <taxon>Paenibacillaceae</taxon>
        <taxon>Paenibacillus</taxon>
    </lineage>
</organism>
<dbReference type="CDD" id="cd03256">
    <property type="entry name" value="ABC_PhnC_transporter"/>
    <property type="match status" value="1"/>
</dbReference>
<keyword evidence="3" id="KW-0547">Nucleotide-binding</keyword>
<dbReference type="GO" id="GO:0005524">
    <property type="term" value="F:ATP binding"/>
    <property type="evidence" value="ECO:0007669"/>
    <property type="project" value="UniProtKB-KW"/>
</dbReference>
<evidence type="ECO:0000259" key="8">
    <source>
        <dbReference type="PROSITE" id="PS50893"/>
    </source>
</evidence>
<dbReference type="InterPro" id="IPR012693">
    <property type="entry name" value="ABC_transpr_PhnC"/>
</dbReference>
<keyword evidence="4 9" id="KW-0067">ATP-binding</keyword>
<dbReference type="SMART" id="SM00382">
    <property type="entry name" value="AAA"/>
    <property type="match status" value="1"/>
</dbReference>
<comment type="caution">
    <text evidence="9">The sequence shown here is derived from an EMBL/GenBank/DDBJ whole genome shotgun (WGS) entry which is preliminary data.</text>
</comment>
<dbReference type="EMBL" id="JAQAGZ010000029">
    <property type="protein sequence ID" value="MCZ8516974.1"/>
    <property type="molecule type" value="Genomic_DNA"/>
</dbReference>
<evidence type="ECO:0000256" key="5">
    <source>
        <dbReference type="ARBA" id="ARBA00022885"/>
    </source>
</evidence>
<dbReference type="InterPro" id="IPR050086">
    <property type="entry name" value="MetN_ABC_transporter-like"/>
</dbReference>
<dbReference type="PANTHER" id="PTHR43166:SF6">
    <property type="entry name" value="PHOSPHONATES IMPORT ATP-BINDING PROTEIN PHNC"/>
    <property type="match status" value="1"/>
</dbReference>
<sequence>MLKIERLSKQYKNGFFALRDISFTVNEGDFVAILGSSGAGKSTLIRCINRLVEPTSGAIYWREENVLQYNSRELRQFRRQAGMIFQNFFLIERMSVLKNVLVGRFGTLPLSRILSGRFSENDIKEAYAALHTVGMDSFASRRVADLSGGQRQRVAIARALVQHPRFILGDEPVASLDPVTAKNVMDLLHDIRHRDSITMIINLHSVELAKAYATRIIGIAGGHVVFDGSPGQLNDNILRTIYVPDENTTEDPSGTTGSCKGAIVYN</sequence>
<dbReference type="NCBIfam" id="TIGR02315">
    <property type="entry name" value="ABC_phnC"/>
    <property type="match status" value="1"/>
</dbReference>
<gene>
    <name evidence="9" type="primary">phnC</name>
    <name evidence="9" type="ORF">O9H85_32390</name>
</gene>
<dbReference type="Pfam" id="PF00005">
    <property type="entry name" value="ABC_tran"/>
    <property type="match status" value="1"/>
</dbReference>
<keyword evidence="5" id="KW-0918">Phosphonate transport</keyword>
<evidence type="ECO:0000256" key="6">
    <source>
        <dbReference type="ARBA" id="ARBA00022967"/>
    </source>
</evidence>
<dbReference type="PROSITE" id="PS50893">
    <property type="entry name" value="ABC_TRANSPORTER_2"/>
    <property type="match status" value="1"/>
</dbReference>
<evidence type="ECO:0000313" key="9">
    <source>
        <dbReference type="EMBL" id="MCZ8516974.1"/>
    </source>
</evidence>
<dbReference type="InterPro" id="IPR003593">
    <property type="entry name" value="AAA+_ATPase"/>
</dbReference>
<evidence type="ECO:0000256" key="3">
    <source>
        <dbReference type="ARBA" id="ARBA00022741"/>
    </source>
</evidence>
<dbReference type="PANTHER" id="PTHR43166">
    <property type="entry name" value="AMINO ACID IMPORT ATP-BINDING PROTEIN"/>
    <property type="match status" value="1"/>
</dbReference>
<proteinExistence type="predicted"/>
<keyword evidence="6" id="KW-1278">Translocase</keyword>
<keyword evidence="10" id="KW-1185">Reference proteome</keyword>
<protein>
    <submittedName>
        <fullName evidence="9">Phosphonate ABC transporter ATP-binding protein</fullName>
    </submittedName>
</protein>